<feature type="transmembrane region" description="Helical" evidence="2">
    <location>
        <begin position="292"/>
        <end position="319"/>
    </location>
</feature>
<gene>
    <name evidence="3" type="ORF">FA15DRAFT_695318</name>
</gene>
<dbReference type="Gene3D" id="2.60.120.260">
    <property type="entry name" value="Galactose-binding domain-like"/>
    <property type="match status" value="2"/>
</dbReference>
<keyword evidence="4" id="KW-1185">Reference proteome</keyword>
<evidence type="ECO:0000313" key="3">
    <source>
        <dbReference type="EMBL" id="TFK23061.1"/>
    </source>
</evidence>
<evidence type="ECO:0000256" key="2">
    <source>
        <dbReference type="SAM" id="Phobius"/>
    </source>
</evidence>
<dbReference type="EMBL" id="ML210226">
    <property type="protein sequence ID" value="TFK23061.1"/>
    <property type="molecule type" value="Genomic_DNA"/>
</dbReference>
<keyword evidence="2" id="KW-0812">Transmembrane</keyword>
<evidence type="ECO:0000256" key="1">
    <source>
        <dbReference type="SAM" id="MobiDB-lite"/>
    </source>
</evidence>
<feature type="region of interest" description="Disordered" evidence="1">
    <location>
        <begin position="407"/>
        <end position="436"/>
    </location>
</feature>
<sequence>MPSYLAVVEDSAPFLTYTGTWRAGHSFRDDNTTRFSDSSYAESTVTGSAMSFEFYGNYAAVHGARRPNHGFFEGLVDGQIIVRENAFLPGPERQFQTVLFSANVSKGFHTIEIRNAEDKVRDVDFVSWQASVGGDDEPLIVNMIQDSHPGFFYEPAGAWTTQFPQVQTFSGGSGHGTAQVEAAVSLTFNGDAVAIYGPSGPNCAQLYQVQVDNRPVKTFTALRDEFRSKQLMYYGANLGRGNHLLKITLEASSQPNQFLAIDYAEIYSTPSLGASYTASGALVAATSTSPQIGLLVGLIITAILSALALSTLGYLFYLYKVGRIQSRPSRKMDIDSEFNVPMEPNPHMTAYIVPPSQDAHSLAGASGSQQHVTSLYGIPAGAAPPTASIYSFPTTAPSVQPVAQRLPTTGKAGLAASAHTRAQEEEAPPPAYPSGI</sequence>
<name>A0A5C3KR85_COPMA</name>
<dbReference type="Proteomes" id="UP000307440">
    <property type="component" value="Unassembled WGS sequence"/>
</dbReference>
<accession>A0A5C3KR85</accession>
<dbReference type="OrthoDB" id="2576082at2759"/>
<evidence type="ECO:0008006" key="5">
    <source>
        <dbReference type="Google" id="ProtNLM"/>
    </source>
</evidence>
<reference evidence="3 4" key="1">
    <citation type="journal article" date="2019" name="Nat. Ecol. Evol.">
        <title>Megaphylogeny resolves global patterns of mushroom evolution.</title>
        <authorList>
            <person name="Varga T."/>
            <person name="Krizsan K."/>
            <person name="Foldi C."/>
            <person name="Dima B."/>
            <person name="Sanchez-Garcia M."/>
            <person name="Sanchez-Ramirez S."/>
            <person name="Szollosi G.J."/>
            <person name="Szarkandi J.G."/>
            <person name="Papp V."/>
            <person name="Albert L."/>
            <person name="Andreopoulos W."/>
            <person name="Angelini C."/>
            <person name="Antonin V."/>
            <person name="Barry K.W."/>
            <person name="Bougher N.L."/>
            <person name="Buchanan P."/>
            <person name="Buyck B."/>
            <person name="Bense V."/>
            <person name="Catcheside P."/>
            <person name="Chovatia M."/>
            <person name="Cooper J."/>
            <person name="Damon W."/>
            <person name="Desjardin D."/>
            <person name="Finy P."/>
            <person name="Geml J."/>
            <person name="Haridas S."/>
            <person name="Hughes K."/>
            <person name="Justo A."/>
            <person name="Karasinski D."/>
            <person name="Kautmanova I."/>
            <person name="Kiss B."/>
            <person name="Kocsube S."/>
            <person name="Kotiranta H."/>
            <person name="LaButti K.M."/>
            <person name="Lechner B.E."/>
            <person name="Liimatainen K."/>
            <person name="Lipzen A."/>
            <person name="Lukacs Z."/>
            <person name="Mihaltcheva S."/>
            <person name="Morgado L.N."/>
            <person name="Niskanen T."/>
            <person name="Noordeloos M.E."/>
            <person name="Ohm R.A."/>
            <person name="Ortiz-Santana B."/>
            <person name="Ovrebo C."/>
            <person name="Racz N."/>
            <person name="Riley R."/>
            <person name="Savchenko A."/>
            <person name="Shiryaev A."/>
            <person name="Soop K."/>
            <person name="Spirin V."/>
            <person name="Szebenyi C."/>
            <person name="Tomsovsky M."/>
            <person name="Tulloss R.E."/>
            <person name="Uehling J."/>
            <person name="Grigoriev I.V."/>
            <person name="Vagvolgyi C."/>
            <person name="Papp T."/>
            <person name="Martin F.M."/>
            <person name="Miettinen O."/>
            <person name="Hibbett D.S."/>
            <person name="Nagy L.G."/>
        </authorList>
    </citation>
    <scope>NUCLEOTIDE SEQUENCE [LARGE SCALE GENOMIC DNA]</scope>
    <source>
        <strain evidence="3 4">CBS 121175</strain>
    </source>
</reference>
<organism evidence="3 4">
    <name type="scientific">Coprinopsis marcescibilis</name>
    <name type="common">Agaric fungus</name>
    <name type="synonym">Psathyrella marcescibilis</name>
    <dbReference type="NCBI Taxonomy" id="230819"/>
    <lineage>
        <taxon>Eukaryota</taxon>
        <taxon>Fungi</taxon>
        <taxon>Dikarya</taxon>
        <taxon>Basidiomycota</taxon>
        <taxon>Agaricomycotina</taxon>
        <taxon>Agaricomycetes</taxon>
        <taxon>Agaricomycetidae</taxon>
        <taxon>Agaricales</taxon>
        <taxon>Agaricineae</taxon>
        <taxon>Psathyrellaceae</taxon>
        <taxon>Coprinopsis</taxon>
    </lineage>
</organism>
<evidence type="ECO:0000313" key="4">
    <source>
        <dbReference type="Proteomes" id="UP000307440"/>
    </source>
</evidence>
<protein>
    <recommendedName>
        <fullName evidence="5">Transmembrane protein</fullName>
    </recommendedName>
</protein>
<keyword evidence="2" id="KW-0472">Membrane</keyword>
<keyword evidence="2" id="KW-1133">Transmembrane helix</keyword>
<dbReference type="STRING" id="230819.A0A5C3KR85"/>
<dbReference type="AlphaFoldDB" id="A0A5C3KR85"/>
<proteinExistence type="predicted"/>